<feature type="domain" description="Ionotropic glutamate receptor C-terminal" evidence="18">
    <location>
        <begin position="485"/>
        <end position="831"/>
    </location>
</feature>
<evidence type="ECO:0000256" key="13">
    <source>
        <dbReference type="ARBA" id="ARBA00023303"/>
    </source>
</evidence>
<evidence type="ECO:0000256" key="12">
    <source>
        <dbReference type="ARBA" id="ARBA00023286"/>
    </source>
</evidence>
<reference evidence="19 20" key="1">
    <citation type="submission" date="2024-04" db="EMBL/GenBank/DDBJ databases">
        <authorList>
            <person name="Fracassetti M."/>
        </authorList>
    </citation>
    <scope>NUCLEOTIDE SEQUENCE [LARGE SCALE GENOMIC DNA]</scope>
</reference>
<dbReference type="InterPro" id="IPR017103">
    <property type="entry name" value="Iontropic_Glu_rcpt_pln"/>
</dbReference>
<sequence length="1008" mass="110596">MTPEIGGRRPPNPVRWLRFLDVAILFAAVIGNVTAAVGQSGNATATAVNVGVILDLNRRTDVAQVGLSCVEMAVSEFYAAHPNYTTRIVIATRDSGGDVVQAAASALDLINNVQVQAILGPETSMQANFLIPLGEKAQIPVISFSASSPTLASIRSPYFFRATQKDSTQVNAIAAIVKAFSWRQVVPIYVDNAYGEGIIPSLVDSLEAVDARVPYRSAISASATDDQIGQELYKLMTMQTRVFVVHMAPNLGARLFAKAKEVEMMSPGYVWIVTDGITGFLNSIDSSVLESMQGVLGVKPHVPRTKEVLEFRSRWKRKFQRDHPEILDPDLNSYGLWAYDATVALATAVEKAGQATNFTFLNNNSSSNVGNGTNSTDLDRIRASSSGPNLALELSRTRFAGLSGEFAIEPDGQLKGSAYEVVNVNGNGGRVVGFWTRGGGLARELTNESTAGRRPLRESLMRTVIWPGDAAAVPKGFQMPTSGKKLRIGVPVKDGFSEFVSVSTDPGTNKTSVTGYCIDIFEAVVQTLPYALPFEYVPFADANGDSAGTYNDLVYQVFLGNFDAVVGDTTIIANRSNYVDFTLPYTESGVSMVVPVRPDGSKNAWLFLKPLTWDLWMTTFLFFLFIGFVVWVLEHRISKDFRGPPSHQAGTSLWFSFSTMVFAHRENVVSNLARTVVIIWCFVVLIITQSYTASFTSLLTVQRLQPTVTDINELLRKGEFVGYQDGSFVVGLLKRIGFRDDRLVPYNNSDHCDTLFGQGRIAAAFDEIPYIKLFLARHCSKYMMTDPSYKTDGFGFVFPKGSVLVPDISRAVLNVTEGDKMTKIEEAWFGKNSRCPESSTSVSPGGQLGLNSFWSLFLIAGVAAVSALIIFAATFVYQHRQILLQQQEGEDNSQPKPSFWRRIMNLLRTFDKKDLKCHTFRDDNRVGNNEVNLVSLNVMSPSAYSVQTEFPVDSSTVAATPPLIDSSMELQDNETMARGVEISIDLHQNFNGGGEIDNANVNDEITRH</sequence>
<name>A0AAV2EHJ2_9ROSI</name>
<dbReference type="InterPro" id="IPR028082">
    <property type="entry name" value="Peripla_BP_I"/>
</dbReference>
<evidence type="ECO:0000256" key="4">
    <source>
        <dbReference type="ARBA" id="ARBA00022448"/>
    </source>
</evidence>
<dbReference type="InterPro" id="IPR001828">
    <property type="entry name" value="ANF_lig-bd_rcpt"/>
</dbReference>
<evidence type="ECO:0000256" key="7">
    <source>
        <dbReference type="ARBA" id="ARBA00022989"/>
    </source>
</evidence>
<evidence type="ECO:0000313" key="19">
    <source>
        <dbReference type="EMBL" id="CAL1385227.1"/>
    </source>
</evidence>
<evidence type="ECO:0000259" key="18">
    <source>
        <dbReference type="SMART" id="SM00079"/>
    </source>
</evidence>
<feature type="disulfide bond" evidence="15">
    <location>
        <begin position="779"/>
        <end position="835"/>
    </location>
</feature>
<dbReference type="Pfam" id="PF10613">
    <property type="entry name" value="Lig_chan-Glu_bd"/>
    <property type="match status" value="1"/>
</dbReference>
<evidence type="ECO:0000256" key="14">
    <source>
        <dbReference type="ARBA" id="ARBA00049638"/>
    </source>
</evidence>
<feature type="transmembrane region" description="Helical" evidence="16">
    <location>
        <begin position="615"/>
        <end position="633"/>
    </location>
</feature>
<dbReference type="InterPro" id="IPR015683">
    <property type="entry name" value="Ionotropic_Glu_rcpt"/>
</dbReference>
<dbReference type="SUPFAM" id="SSF53822">
    <property type="entry name" value="Periplasmic binding protein-like I"/>
    <property type="match status" value="1"/>
</dbReference>
<dbReference type="InterPro" id="IPR044440">
    <property type="entry name" value="GABAb_receptor_plant_PBP1"/>
</dbReference>
<evidence type="ECO:0000256" key="1">
    <source>
        <dbReference type="ARBA" id="ARBA00004141"/>
    </source>
</evidence>
<comment type="similarity">
    <text evidence="2">Belongs to the glutamate-gated ion channel (TC 1.A.10.1) family.</text>
</comment>
<dbReference type="CDD" id="cd19990">
    <property type="entry name" value="PBP1_GABAb_receptor_plant"/>
    <property type="match status" value="1"/>
</dbReference>
<keyword evidence="6 17" id="KW-0732">Signal</keyword>
<feature type="transmembrane region" description="Helical" evidence="16">
    <location>
        <begin position="672"/>
        <end position="691"/>
    </location>
</feature>
<dbReference type="Proteomes" id="UP001497516">
    <property type="component" value="Chromosome 4"/>
</dbReference>
<keyword evidence="8" id="KW-0406">Ion transport</keyword>
<feature type="transmembrane region" description="Helical" evidence="16">
    <location>
        <begin position="853"/>
        <end position="877"/>
    </location>
</feature>
<proteinExistence type="inferred from homology"/>
<dbReference type="SMART" id="SM00079">
    <property type="entry name" value="PBPe"/>
    <property type="match status" value="1"/>
</dbReference>
<dbReference type="InterPro" id="IPR001320">
    <property type="entry name" value="Iontro_rcpt_C"/>
</dbReference>
<dbReference type="PANTHER" id="PTHR34836">
    <property type="entry name" value="OS06G0188250 PROTEIN"/>
    <property type="match status" value="1"/>
</dbReference>
<dbReference type="Gene3D" id="3.40.50.2300">
    <property type="match status" value="2"/>
</dbReference>
<dbReference type="InterPro" id="IPR019594">
    <property type="entry name" value="Glu/Gly-bd"/>
</dbReference>
<dbReference type="GO" id="GO:0016020">
    <property type="term" value="C:membrane"/>
    <property type="evidence" value="ECO:0007669"/>
    <property type="project" value="UniProtKB-SubCell"/>
</dbReference>
<keyword evidence="15" id="KW-1015">Disulfide bond</keyword>
<evidence type="ECO:0000256" key="3">
    <source>
        <dbReference type="ARBA" id="ARBA00011095"/>
    </source>
</evidence>
<organism evidence="19 20">
    <name type="scientific">Linum trigynum</name>
    <dbReference type="NCBI Taxonomy" id="586398"/>
    <lineage>
        <taxon>Eukaryota</taxon>
        <taxon>Viridiplantae</taxon>
        <taxon>Streptophyta</taxon>
        <taxon>Embryophyta</taxon>
        <taxon>Tracheophyta</taxon>
        <taxon>Spermatophyta</taxon>
        <taxon>Magnoliopsida</taxon>
        <taxon>eudicotyledons</taxon>
        <taxon>Gunneridae</taxon>
        <taxon>Pentapetalae</taxon>
        <taxon>rosids</taxon>
        <taxon>fabids</taxon>
        <taxon>Malpighiales</taxon>
        <taxon>Linaceae</taxon>
        <taxon>Linum</taxon>
    </lineage>
</organism>
<dbReference type="AlphaFoldDB" id="A0AAV2EHJ2"/>
<dbReference type="PIRSF" id="PIRSF037090">
    <property type="entry name" value="Iontro_Glu-like_rcpt_pln"/>
    <property type="match status" value="1"/>
</dbReference>
<evidence type="ECO:0000256" key="5">
    <source>
        <dbReference type="ARBA" id="ARBA00022692"/>
    </source>
</evidence>
<dbReference type="GO" id="GO:0015276">
    <property type="term" value="F:ligand-gated monoatomic ion channel activity"/>
    <property type="evidence" value="ECO:0007669"/>
    <property type="project" value="InterPro"/>
</dbReference>
<keyword evidence="9 16" id="KW-0472">Membrane</keyword>
<keyword evidence="5 16" id="KW-0812">Transmembrane</keyword>
<feature type="chain" id="PRO_5043796951" description="Ionotropic glutamate receptor C-terminal domain-containing protein" evidence="17">
    <location>
        <begin position="36"/>
        <end position="1008"/>
    </location>
</feature>
<feature type="signal peptide" evidence="17">
    <location>
        <begin position="1"/>
        <end position="35"/>
    </location>
</feature>
<keyword evidence="20" id="KW-1185">Reference proteome</keyword>
<dbReference type="EMBL" id="OZ034817">
    <property type="protein sequence ID" value="CAL1385227.1"/>
    <property type="molecule type" value="Genomic_DNA"/>
</dbReference>
<dbReference type="Pfam" id="PF00060">
    <property type="entry name" value="Lig_chan"/>
    <property type="match status" value="1"/>
</dbReference>
<dbReference type="FunFam" id="3.40.50.2300:FF:000169">
    <property type="entry name" value="Glutamate receptor"/>
    <property type="match status" value="1"/>
</dbReference>
<comment type="subcellular location">
    <subcellularLocation>
        <location evidence="1">Membrane</location>
        <topology evidence="1">Multi-pass membrane protein</topology>
    </subcellularLocation>
</comment>
<evidence type="ECO:0000256" key="6">
    <source>
        <dbReference type="ARBA" id="ARBA00022729"/>
    </source>
</evidence>
<protein>
    <recommendedName>
        <fullName evidence="18">Ionotropic glutamate receptor C-terminal domain-containing protein</fullName>
    </recommendedName>
</protein>
<keyword evidence="10" id="KW-0675">Receptor</keyword>
<dbReference type="SUPFAM" id="SSF53850">
    <property type="entry name" value="Periplasmic binding protein-like II"/>
    <property type="match status" value="1"/>
</dbReference>
<evidence type="ECO:0000256" key="11">
    <source>
        <dbReference type="ARBA" id="ARBA00023180"/>
    </source>
</evidence>
<evidence type="ECO:0000256" key="15">
    <source>
        <dbReference type="PIRSR" id="PIRSR037090-50"/>
    </source>
</evidence>
<evidence type="ECO:0000313" key="20">
    <source>
        <dbReference type="Proteomes" id="UP001497516"/>
    </source>
</evidence>
<keyword evidence="11" id="KW-0325">Glycoprotein</keyword>
<keyword evidence="13" id="KW-0407">Ion channel</keyword>
<evidence type="ECO:0000256" key="9">
    <source>
        <dbReference type="ARBA" id="ARBA00023136"/>
    </source>
</evidence>
<evidence type="ECO:0000256" key="8">
    <source>
        <dbReference type="ARBA" id="ARBA00023065"/>
    </source>
</evidence>
<accession>A0AAV2EHJ2</accession>
<evidence type="ECO:0000256" key="16">
    <source>
        <dbReference type="SAM" id="Phobius"/>
    </source>
</evidence>
<comment type="function">
    <text evidence="14">Glutamate-gated receptor that probably acts as a non-selective cation channel. May be involved in light-signal transduction and calcium homeostasis via the regulation of calcium influx into cells.</text>
</comment>
<dbReference type="Gene3D" id="3.40.190.10">
    <property type="entry name" value="Periplasmic binding protein-like II"/>
    <property type="match status" value="2"/>
</dbReference>
<keyword evidence="7 16" id="KW-1133">Transmembrane helix</keyword>
<dbReference type="Gene3D" id="1.10.287.70">
    <property type="match status" value="1"/>
</dbReference>
<evidence type="ECO:0000256" key="10">
    <source>
        <dbReference type="ARBA" id="ARBA00023170"/>
    </source>
</evidence>
<dbReference type="PANTHER" id="PTHR34836:SF1">
    <property type="entry name" value="OS09G0428600 PROTEIN"/>
    <property type="match status" value="1"/>
</dbReference>
<keyword evidence="4" id="KW-0813">Transport</keyword>
<gene>
    <name evidence="19" type="ORF">LTRI10_LOCUS26381</name>
</gene>
<evidence type="ECO:0000256" key="17">
    <source>
        <dbReference type="SAM" id="SignalP"/>
    </source>
</evidence>
<dbReference type="FunFam" id="3.40.190.10:FF:000103">
    <property type="entry name" value="Glutamate receptor"/>
    <property type="match status" value="1"/>
</dbReference>
<keyword evidence="12" id="KW-1071">Ligand-gated ion channel</keyword>
<evidence type="ECO:0000256" key="2">
    <source>
        <dbReference type="ARBA" id="ARBA00008685"/>
    </source>
</evidence>
<dbReference type="Pfam" id="PF01094">
    <property type="entry name" value="ANF_receptor"/>
    <property type="match status" value="1"/>
</dbReference>
<comment type="subunit">
    <text evidence="3">May form heteromers.</text>
</comment>
<dbReference type="FunFam" id="1.10.287.70:FF:000037">
    <property type="entry name" value="Glutamate receptor"/>
    <property type="match status" value="1"/>
</dbReference>
<dbReference type="CDD" id="cd13686">
    <property type="entry name" value="GluR_Plant"/>
    <property type="match status" value="1"/>
</dbReference>